<reference evidence="2" key="1">
    <citation type="journal article" date="2015" name="PLoS Genet.">
        <title>Genome Sequence and Transcriptome Analyses of Chrysochromulina tobin: Metabolic Tools for Enhanced Algal Fitness in the Prominent Order Prymnesiales (Haptophyceae).</title>
        <authorList>
            <person name="Hovde B.T."/>
            <person name="Deodato C.R."/>
            <person name="Hunsperger H.M."/>
            <person name="Ryken S.A."/>
            <person name="Yost W."/>
            <person name="Jha R.K."/>
            <person name="Patterson J."/>
            <person name="Monnat R.J. Jr."/>
            <person name="Barlow S.B."/>
            <person name="Starkenburg S.R."/>
            <person name="Cattolico R.A."/>
        </authorList>
    </citation>
    <scope>NUCLEOTIDE SEQUENCE</scope>
    <source>
        <strain evidence="2">CCMP291</strain>
    </source>
</reference>
<organism evidence="1 2">
    <name type="scientific">Chrysochromulina tobinii</name>
    <dbReference type="NCBI Taxonomy" id="1460289"/>
    <lineage>
        <taxon>Eukaryota</taxon>
        <taxon>Haptista</taxon>
        <taxon>Haptophyta</taxon>
        <taxon>Prymnesiophyceae</taxon>
        <taxon>Prymnesiales</taxon>
        <taxon>Chrysochromulinaceae</taxon>
        <taxon>Chrysochromulina</taxon>
    </lineage>
</organism>
<evidence type="ECO:0000313" key="2">
    <source>
        <dbReference type="Proteomes" id="UP000037460"/>
    </source>
</evidence>
<proteinExistence type="predicted"/>
<dbReference type="OrthoDB" id="10482522at2759"/>
<protein>
    <submittedName>
        <fullName evidence="1">Uncharacterized protein</fullName>
    </submittedName>
</protein>
<sequence>MRRRGLQTALEQLEEDGPSAFKDPTKVVEYVMLNLQHKAQGPGLAEAFRFSCREPGKSSFVSGNALSTRRISWKTAKVVSGYASGPARSLADFEAEIREHYGLLLGCAQWRFAVHHPVTQEPLARSSNDDGRAGDLREYVLLVDETPVSVRLLYDWGAWCYLICSVEVLDSNAAALGIGSPPDPRDEVGGRSL</sequence>
<comment type="caution">
    <text evidence="1">The sequence shown here is derived from an EMBL/GenBank/DDBJ whole genome shotgun (WGS) entry which is preliminary data.</text>
</comment>
<evidence type="ECO:0000313" key="1">
    <source>
        <dbReference type="EMBL" id="KOO29648.1"/>
    </source>
</evidence>
<name>A0A0M0JU47_9EUKA</name>
<dbReference type="Proteomes" id="UP000037460">
    <property type="component" value="Unassembled WGS sequence"/>
</dbReference>
<accession>A0A0M0JU47</accession>
<keyword evidence="2" id="KW-1185">Reference proteome</keyword>
<dbReference type="EMBL" id="JWZX01002384">
    <property type="protein sequence ID" value="KOO29648.1"/>
    <property type="molecule type" value="Genomic_DNA"/>
</dbReference>
<dbReference type="AlphaFoldDB" id="A0A0M0JU47"/>
<gene>
    <name evidence="1" type="ORF">Ctob_006395</name>
</gene>